<protein>
    <submittedName>
        <fullName evidence="2">Serpentine type 7TM GPCR chemoreceptor srh domain-containing protein</fullName>
    </submittedName>
</protein>
<name>A0AAD4MJQ1_9BILA</name>
<feature type="transmembrane region" description="Helical" evidence="1">
    <location>
        <begin position="104"/>
        <end position="124"/>
    </location>
</feature>
<keyword evidence="1" id="KW-0472">Membrane</keyword>
<keyword evidence="1" id="KW-0812">Transmembrane</keyword>
<dbReference type="AlphaFoldDB" id="A0AAD4MJQ1"/>
<evidence type="ECO:0000313" key="3">
    <source>
        <dbReference type="Proteomes" id="UP001201812"/>
    </source>
</evidence>
<keyword evidence="3" id="KW-1185">Reference proteome</keyword>
<proteinExistence type="predicted"/>
<reference evidence="2" key="1">
    <citation type="submission" date="2022-01" db="EMBL/GenBank/DDBJ databases">
        <title>Genome Sequence Resource for Two Populations of Ditylenchus destructor, the Migratory Endoparasitic Phytonematode.</title>
        <authorList>
            <person name="Zhang H."/>
            <person name="Lin R."/>
            <person name="Xie B."/>
        </authorList>
    </citation>
    <scope>NUCLEOTIDE SEQUENCE</scope>
    <source>
        <strain evidence="2">BazhouSP</strain>
    </source>
</reference>
<feature type="transmembrane region" description="Helical" evidence="1">
    <location>
        <begin position="68"/>
        <end position="92"/>
    </location>
</feature>
<evidence type="ECO:0000313" key="2">
    <source>
        <dbReference type="EMBL" id="KAI1694960.1"/>
    </source>
</evidence>
<dbReference type="EMBL" id="JAKKPZ010000454">
    <property type="protein sequence ID" value="KAI1694960.1"/>
    <property type="molecule type" value="Genomic_DNA"/>
</dbReference>
<gene>
    <name evidence="2" type="ORF">DdX_19829</name>
</gene>
<organism evidence="2 3">
    <name type="scientific">Ditylenchus destructor</name>
    <dbReference type="NCBI Taxonomy" id="166010"/>
    <lineage>
        <taxon>Eukaryota</taxon>
        <taxon>Metazoa</taxon>
        <taxon>Ecdysozoa</taxon>
        <taxon>Nematoda</taxon>
        <taxon>Chromadorea</taxon>
        <taxon>Rhabditida</taxon>
        <taxon>Tylenchina</taxon>
        <taxon>Tylenchomorpha</taxon>
        <taxon>Sphaerularioidea</taxon>
        <taxon>Anguinidae</taxon>
        <taxon>Anguininae</taxon>
        <taxon>Ditylenchus</taxon>
    </lineage>
</organism>
<sequence length="153" mass="17779">MGMDIFTGRARRNETPMVKQEYEKANQHQEEDQITATWTIDSEKLCKSFLGRNYDIRKGHFMKMDYDFYNATLLLLTTISIFFQCYVVFMVIRASPKSMSEYRYFLCLISIWDLLFTILLGYGLHPKLLLPLSAGEIKGLFKYFGLLGAKVGV</sequence>
<keyword evidence="1" id="KW-1133">Transmembrane helix</keyword>
<accession>A0AAD4MJQ1</accession>
<dbReference type="Proteomes" id="UP001201812">
    <property type="component" value="Unassembled WGS sequence"/>
</dbReference>
<dbReference type="InterPro" id="IPR019422">
    <property type="entry name" value="7TM_GPCR_serpentine_rcpt_Srh"/>
</dbReference>
<dbReference type="Pfam" id="PF10318">
    <property type="entry name" value="7TM_GPCR_Srh"/>
    <property type="match status" value="1"/>
</dbReference>
<evidence type="ECO:0000256" key="1">
    <source>
        <dbReference type="SAM" id="Phobius"/>
    </source>
</evidence>
<comment type="caution">
    <text evidence="2">The sequence shown here is derived from an EMBL/GenBank/DDBJ whole genome shotgun (WGS) entry which is preliminary data.</text>
</comment>